<dbReference type="GO" id="GO:0005634">
    <property type="term" value="C:nucleus"/>
    <property type="evidence" value="ECO:0007669"/>
    <property type="project" value="TreeGrafter"/>
</dbReference>
<dbReference type="GO" id="GO:0043161">
    <property type="term" value="P:proteasome-mediated ubiquitin-dependent protein catabolic process"/>
    <property type="evidence" value="ECO:0007669"/>
    <property type="project" value="InterPro"/>
</dbReference>
<dbReference type="GeneID" id="70238382"/>
<evidence type="ECO:0000259" key="7">
    <source>
        <dbReference type="PROSITE" id="PS51867"/>
    </source>
</evidence>
<dbReference type="EMBL" id="JAEUBE010000439">
    <property type="protein sequence ID" value="KAH3661570.1"/>
    <property type="molecule type" value="Genomic_DNA"/>
</dbReference>
<keyword evidence="2" id="KW-0963">Cytoplasm</keyword>
<dbReference type="InterPro" id="IPR024964">
    <property type="entry name" value="CTLH/CRA"/>
</dbReference>
<dbReference type="GO" id="GO:0034657">
    <property type="term" value="C:GID complex"/>
    <property type="evidence" value="ECO:0007669"/>
    <property type="project" value="TreeGrafter"/>
</dbReference>
<evidence type="ECO:0000256" key="3">
    <source>
        <dbReference type="ARBA" id="ARBA00022723"/>
    </source>
</evidence>
<dbReference type="AlphaFoldDB" id="A0A9P8NXZ5"/>
<accession>A0A9P8NXZ5</accession>
<dbReference type="PROSITE" id="PS51867">
    <property type="entry name" value="ZF_RING_GID"/>
    <property type="match status" value="1"/>
</dbReference>
<dbReference type="InterPro" id="IPR045098">
    <property type="entry name" value="Fyv10_fam"/>
</dbReference>
<sequence length="473" mass="53919">MLVERQKGNILSQLKLIEMSSSKAEKTQLMNTLIEQQKRFNQLLRLKVAQHNEFISRLQSRILRLSIIDQNDIRPLGKATTENVAQDRPTFYKEEINLMIIDFLLKTSYLNRSQSQELNAGVMLAKKLGLEKQVDYDVILQGLEIYNQIKIHKNLKVLMNWCTENKRSLKSIQTLNNSDSSLEFETYFQSFIENIKLGKLPDALEVANSYLINFLDINARGNLNQIASGAALLCWNHDSFRNVFAQSSKTGGLKSSSFYDQNVHMMNQIEKNVSHYNDLLEDLKWTKLANFFLFNFNSLYGIEQSPELLLLLSIGSIALKTRSCAHEINEIVDSEHISFESYLKENLSMGARSGISNECPICSTDLFELTSHLPFSHQVKSNIYDNSVMLPNGNVYQYEKLMLNNWKLSQDSVLESSGSGSMRSASAFLTSLQASDDVDRQEEHASLLGSHKIVDPLTGQSFRREQIVKVYPT</sequence>
<comment type="subcellular location">
    <subcellularLocation>
        <location evidence="1">Cytoplasm</location>
    </subcellularLocation>
</comment>
<proteinExistence type="predicted"/>
<dbReference type="GO" id="GO:0061630">
    <property type="term" value="F:ubiquitin protein ligase activity"/>
    <property type="evidence" value="ECO:0007669"/>
    <property type="project" value="InterPro"/>
</dbReference>
<dbReference type="GO" id="GO:0005737">
    <property type="term" value="C:cytoplasm"/>
    <property type="evidence" value="ECO:0007669"/>
    <property type="project" value="UniProtKB-SubCell"/>
</dbReference>
<dbReference type="PANTHER" id="PTHR12170:SF2">
    <property type="entry name" value="E3 UBIQUITIN-PROTEIN TRANSFERASE MAEA"/>
    <property type="match status" value="1"/>
</dbReference>
<feature type="domain" description="RING-Gid-type" evidence="7">
    <location>
        <begin position="359"/>
        <end position="419"/>
    </location>
</feature>
<evidence type="ECO:0000256" key="6">
    <source>
        <dbReference type="PROSITE-ProRule" id="PRU01215"/>
    </source>
</evidence>
<evidence type="ECO:0000313" key="8">
    <source>
        <dbReference type="EMBL" id="KAH3661570.1"/>
    </source>
</evidence>
<feature type="zinc finger region" description="RING-Gid-type" evidence="6">
    <location>
        <begin position="359"/>
        <end position="419"/>
    </location>
</feature>
<organism evidence="8 9">
    <name type="scientific">Ogataea philodendri</name>
    <dbReference type="NCBI Taxonomy" id="1378263"/>
    <lineage>
        <taxon>Eukaryota</taxon>
        <taxon>Fungi</taxon>
        <taxon>Dikarya</taxon>
        <taxon>Ascomycota</taxon>
        <taxon>Saccharomycotina</taxon>
        <taxon>Pichiomycetes</taxon>
        <taxon>Pichiales</taxon>
        <taxon>Pichiaceae</taxon>
        <taxon>Ogataea</taxon>
    </lineage>
</organism>
<reference evidence="8" key="2">
    <citation type="submission" date="2021-01" db="EMBL/GenBank/DDBJ databases">
        <authorList>
            <person name="Schikora-Tamarit M.A."/>
        </authorList>
    </citation>
    <scope>NUCLEOTIDE SEQUENCE</scope>
    <source>
        <strain evidence="8">CBS6075</strain>
    </source>
</reference>
<dbReference type="InterPro" id="IPR044063">
    <property type="entry name" value="ZF_RING_GID"/>
</dbReference>
<evidence type="ECO:0000256" key="5">
    <source>
        <dbReference type="ARBA" id="ARBA00022833"/>
    </source>
</evidence>
<dbReference type="Proteomes" id="UP000769157">
    <property type="component" value="Unassembled WGS sequence"/>
</dbReference>
<evidence type="ECO:0000256" key="4">
    <source>
        <dbReference type="ARBA" id="ARBA00022771"/>
    </source>
</evidence>
<keyword evidence="9" id="KW-1185">Reference proteome</keyword>
<keyword evidence="4 6" id="KW-0863">Zinc-finger</keyword>
<evidence type="ECO:0000256" key="2">
    <source>
        <dbReference type="ARBA" id="ARBA00022490"/>
    </source>
</evidence>
<dbReference type="OrthoDB" id="1933455at2759"/>
<dbReference type="RefSeq" id="XP_046058683.1">
    <property type="nucleotide sequence ID" value="XM_046207704.1"/>
</dbReference>
<keyword evidence="3" id="KW-0479">Metal-binding</keyword>
<name>A0A9P8NXZ5_9ASCO</name>
<dbReference type="PANTHER" id="PTHR12170">
    <property type="entry name" value="MACROPHAGE ERYTHROBLAST ATTACHER-RELATED"/>
    <property type="match status" value="1"/>
</dbReference>
<dbReference type="GO" id="GO:0008270">
    <property type="term" value="F:zinc ion binding"/>
    <property type="evidence" value="ECO:0007669"/>
    <property type="project" value="UniProtKB-KW"/>
</dbReference>
<evidence type="ECO:0000256" key="1">
    <source>
        <dbReference type="ARBA" id="ARBA00004496"/>
    </source>
</evidence>
<reference evidence="8" key="1">
    <citation type="journal article" date="2021" name="Open Biol.">
        <title>Shared evolutionary footprints suggest mitochondrial oxidative damage underlies multiple complex I losses in fungi.</title>
        <authorList>
            <person name="Schikora-Tamarit M.A."/>
            <person name="Marcet-Houben M."/>
            <person name="Nosek J."/>
            <person name="Gabaldon T."/>
        </authorList>
    </citation>
    <scope>NUCLEOTIDE SEQUENCE</scope>
    <source>
        <strain evidence="8">CBS6075</strain>
    </source>
</reference>
<keyword evidence="5" id="KW-0862">Zinc</keyword>
<evidence type="ECO:0000313" key="9">
    <source>
        <dbReference type="Proteomes" id="UP000769157"/>
    </source>
</evidence>
<comment type="caution">
    <text evidence="8">The sequence shown here is derived from an EMBL/GenBank/DDBJ whole genome shotgun (WGS) entry which is preliminary data.</text>
</comment>
<protein>
    <recommendedName>
        <fullName evidence="7">RING-Gid-type domain-containing protein</fullName>
    </recommendedName>
</protein>
<gene>
    <name evidence="8" type="ORF">OGAPHI_006418</name>
</gene>
<dbReference type="Pfam" id="PF10607">
    <property type="entry name" value="CTLH"/>
    <property type="match status" value="1"/>
</dbReference>